<keyword evidence="1" id="KW-0175">Coiled coil</keyword>
<feature type="region of interest" description="Disordered" evidence="2">
    <location>
        <begin position="1"/>
        <end position="46"/>
    </location>
</feature>
<evidence type="ECO:0000256" key="2">
    <source>
        <dbReference type="SAM" id="MobiDB-lite"/>
    </source>
</evidence>
<keyword evidence="4" id="KW-1185">Reference proteome</keyword>
<reference evidence="3 4" key="1">
    <citation type="submission" date="2024-04" db="EMBL/GenBank/DDBJ databases">
        <authorList>
            <person name="Fracassetti M."/>
        </authorList>
    </citation>
    <scope>NUCLEOTIDE SEQUENCE [LARGE SCALE GENOMIC DNA]</scope>
</reference>
<dbReference type="Proteomes" id="UP001497516">
    <property type="component" value="Chromosome 7"/>
</dbReference>
<evidence type="ECO:0000313" key="3">
    <source>
        <dbReference type="EMBL" id="CAL1402106.1"/>
    </source>
</evidence>
<dbReference type="EMBL" id="OZ034820">
    <property type="protein sequence ID" value="CAL1402106.1"/>
    <property type="molecule type" value="Genomic_DNA"/>
</dbReference>
<gene>
    <name evidence="3" type="ORF">LTRI10_LOCUS42132</name>
</gene>
<accession>A0AAV2FUT3</accession>
<evidence type="ECO:0000313" key="4">
    <source>
        <dbReference type="Proteomes" id="UP001497516"/>
    </source>
</evidence>
<dbReference type="AlphaFoldDB" id="A0AAV2FUT3"/>
<feature type="coiled-coil region" evidence="1">
    <location>
        <begin position="46"/>
        <end position="73"/>
    </location>
</feature>
<evidence type="ECO:0000256" key="1">
    <source>
        <dbReference type="SAM" id="Coils"/>
    </source>
</evidence>
<sequence>MEAPMSGEDEQVTGDPYQGSRERTPSGTEEGSDSRRLHSEGTSITKNEMFKIIENQNEAIKILKREVEALKKGDGRPIARPRGKGKGPWKWREIPVISDAL</sequence>
<organism evidence="3 4">
    <name type="scientific">Linum trigynum</name>
    <dbReference type="NCBI Taxonomy" id="586398"/>
    <lineage>
        <taxon>Eukaryota</taxon>
        <taxon>Viridiplantae</taxon>
        <taxon>Streptophyta</taxon>
        <taxon>Embryophyta</taxon>
        <taxon>Tracheophyta</taxon>
        <taxon>Spermatophyta</taxon>
        <taxon>Magnoliopsida</taxon>
        <taxon>eudicotyledons</taxon>
        <taxon>Gunneridae</taxon>
        <taxon>Pentapetalae</taxon>
        <taxon>rosids</taxon>
        <taxon>fabids</taxon>
        <taxon>Malpighiales</taxon>
        <taxon>Linaceae</taxon>
        <taxon>Linum</taxon>
    </lineage>
</organism>
<protein>
    <submittedName>
        <fullName evidence="3">Uncharacterized protein</fullName>
    </submittedName>
</protein>
<proteinExistence type="predicted"/>
<name>A0AAV2FUT3_9ROSI</name>